<dbReference type="PATRIC" id="fig|161398.10.peg.1439"/>
<reference evidence="7 8" key="1">
    <citation type="submission" date="2015-11" db="EMBL/GenBank/DDBJ databases">
        <authorList>
            <person name="Zhang Y."/>
            <person name="Guo Z."/>
        </authorList>
    </citation>
    <scope>NUCLEOTIDE SEQUENCE [LARGE SCALE GENOMIC DNA]</scope>
    <source>
        <strain evidence="7 8">KCTC 12086</strain>
    </source>
</reference>
<dbReference type="PROSITE" id="PS00211">
    <property type="entry name" value="ABC_TRANSPORTER_1"/>
    <property type="match status" value="1"/>
</dbReference>
<dbReference type="CDD" id="cd03230">
    <property type="entry name" value="ABC_DR_subfamily_A"/>
    <property type="match status" value="1"/>
</dbReference>
<dbReference type="AlphaFoldDB" id="A0A0S2K1H2"/>
<dbReference type="PROSITE" id="PS50893">
    <property type="entry name" value="ABC_TRANSPORTER_2"/>
    <property type="match status" value="1"/>
</dbReference>
<gene>
    <name evidence="7" type="ORF">PP2015_1414</name>
</gene>
<dbReference type="OrthoDB" id="9781337at2"/>
<keyword evidence="5 7" id="KW-0067">ATP-binding</keyword>
<evidence type="ECO:0000313" key="8">
    <source>
        <dbReference type="Proteomes" id="UP000061457"/>
    </source>
</evidence>
<comment type="similarity">
    <text evidence="1">Belongs to the ABC transporter superfamily.</text>
</comment>
<keyword evidence="2" id="KW-0813">Transport</keyword>
<dbReference type="GO" id="GO:0016887">
    <property type="term" value="F:ATP hydrolysis activity"/>
    <property type="evidence" value="ECO:0007669"/>
    <property type="project" value="InterPro"/>
</dbReference>
<name>A0A0S2K1H2_9GAMM</name>
<dbReference type="InterPro" id="IPR027417">
    <property type="entry name" value="P-loop_NTPase"/>
</dbReference>
<evidence type="ECO:0000256" key="3">
    <source>
        <dbReference type="ARBA" id="ARBA00022458"/>
    </source>
</evidence>
<evidence type="ECO:0000256" key="4">
    <source>
        <dbReference type="ARBA" id="ARBA00022741"/>
    </source>
</evidence>
<accession>A0A0S2K1H2</accession>
<protein>
    <submittedName>
        <fullName evidence="7">ABC transporter ATP-binding protein</fullName>
    </submittedName>
</protein>
<dbReference type="RefSeq" id="WP_058029616.1">
    <property type="nucleotide sequence ID" value="NZ_CP013187.1"/>
</dbReference>
<dbReference type="SMART" id="SM00382">
    <property type="entry name" value="AAA"/>
    <property type="match status" value="1"/>
</dbReference>
<dbReference type="InterPro" id="IPR003593">
    <property type="entry name" value="AAA+_ATPase"/>
</dbReference>
<evidence type="ECO:0000313" key="7">
    <source>
        <dbReference type="EMBL" id="ALO41919.1"/>
    </source>
</evidence>
<evidence type="ECO:0000256" key="5">
    <source>
        <dbReference type="ARBA" id="ARBA00022840"/>
    </source>
</evidence>
<organism evidence="7 8">
    <name type="scientific">Pseudoalteromonas phenolica</name>
    <dbReference type="NCBI Taxonomy" id="161398"/>
    <lineage>
        <taxon>Bacteria</taxon>
        <taxon>Pseudomonadati</taxon>
        <taxon>Pseudomonadota</taxon>
        <taxon>Gammaproteobacteria</taxon>
        <taxon>Alteromonadales</taxon>
        <taxon>Pseudoalteromonadaceae</taxon>
        <taxon>Pseudoalteromonas</taxon>
    </lineage>
</organism>
<dbReference type="SUPFAM" id="SSF52540">
    <property type="entry name" value="P-loop containing nucleoside triphosphate hydrolases"/>
    <property type="match status" value="1"/>
</dbReference>
<evidence type="ECO:0000256" key="2">
    <source>
        <dbReference type="ARBA" id="ARBA00022448"/>
    </source>
</evidence>
<dbReference type="PANTHER" id="PTHR42711">
    <property type="entry name" value="ABC TRANSPORTER ATP-BINDING PROTEIN"/>
    <property type="match status" value="1"/>
</dbReference>
<dbReference type="Pfam" id="PF00005">
    <property type="entry name" value="ABC_tran"/>
    <property type="match status" value="1"/>
</dbReference>
<dbReference type="PANTHER" id="PTHR42711:SF5">
    <property type="entry name" value="ABC TRANSPORTER ATP-BINDING PROTEIN NATA"/>
    <property type="match status" value="1"/>
</dbReference>
<dbReference type="InterPro" id="IPR003439">
    <property type="entry name" value="ABC_transporter-like_ATP-bd"/>
</dbReference>
<dbReference type="GO" id="GO:0005524">
    <property type="term" value="F:ATP binding"/>
    <property type="evidence" value="ECO:0007669"/>
    <property type="project" value="UniProtKB-KW"/>
</dbReference>
<keyword evidence="4" id="KW-0547">Nucleotide-binding</keyword>
<evidence type="ECO:0000256" key="1">
    <source>
        <dbReference type="ARBA" id="ARBA00005417"/>
    </source>
</evidence>
<dbReference type="InterPro" id="IPR017871">
    <property type="entry name" value="ABC_transporter-like_CS"/>
</dbReference>
<keyword evidence="3" id="KW-0536">Nodulation</keyword>
<dbReference type="Proteomes" id="UP000061457">
    <property type="component" value="Chromosome I"/>
</dbReference>
<sequence>MSSVIKVTNLSKSFGSKAALKNVSFEIEQGKTTALIGPNGAGKTTLFSILCGYLEPDSGQVDILGQQLGEPKLFSKLSALPQDAQLDPRFSLEKQLCFYSRLQGLSKPAAIKETHRVLELVGLKDNVNSRVSELSHGMRKRVCIAQALIDKPEIILLDEATAGLDPVNAREIRNIISDLSDQATFILSSHDLSELERLCSHILYLDQGELSEHKTRNYQGEHNYLTLQLINEPHQALDYLKQLQDVTHVQQTQSKEFVIEYKAENKQFDVHLLKYCHKLNWQYRQLINGNTLENELFNKE</sequence>
<dbReference type="InterPro" id="IPR050763">
    <property type="entry name" value="ABC_transporter_ATP-binding"/>
</dbReference>
<proteinExistence type="inferred from homology"/>
<dbReference type="STRING" id="161398.PP2015_1414"/>
<evidence type="ECO:0000259" key="6">
    <source>
        <dbReference type="PROSITE" id="PS50893"/>
    </source>
</evidence>
<dbReference type="Gene3D" id="3.40.50.300">
    <property type="entry name" value="P-loop containing nucleotide triphosphate hydrolases"/>
    <property type="match status" value="1"/>
</dbReference>
<keyword evidence="8" id="KW-1185">Reference proteome</keyword>
<dbReference type="EMBL" id="CP013187">
    <property type="protein sequence ID" value="ALO41919.1"/>
    <property type="molecule type" value="Genomic_DNA"/>
</dbReference>
<feature type="domain" description="ABC transporter" evidence="6">
    <location>
        <begin position="5"/>
        <end position="232"/>
    </location>
</feature>
<dbReference type="KEGG" id="pphe:PP2015_1414"/>